<proteinExistence type="inferred from homology"/>
<evidence type="ECO:0000256" key="4">
    <source>
        <dbReference type="ARBA" id="ARBA00023163"/>
    </source>
</evidence>
<dbReference type="InterPro" id="IPR050950">
    <property type="entry name" value="HTH-type_LysR_regulators"/>
</dbReference>
<dbReference type="Proteomes" id="UP000050911">
    <property type="component" value="Unassembled WGS sequence"/>
</dbReference>
<dbReference type="PANTHER" id="PTHR30419:SF8">
    <property type="entry name" value="NITROGEN ASSIMILATION TRANSCRIPTIONAL ACTIVATOR-RELATED"/>
    <property type="match status" value="1"/>
</dbReference>
<comment type="caution">
    <text evidence="6">The sequence shown here is derived from an EMBL/GenBank/DDBJ whole genome shotgun (WGS) entry which is preliminary data.</text>
</comment>
<dbReference type="InterPro" id="IPR036388">
    <property type="entry name" value="WH-like_DNA-bd_sf"/>
</dbReference>
<dbReference type="CDD" id="cd05466">
    <property type="entry name" value="PBP2_LTTR_substrate"/>
    <property type="match status" value="1"/>
</dbReference>
<dbReference type="SUPFAM" id="SSF46785">
    <property type="entry name" value="Winged helix' DNA-binding domain"/>
    <property type="match status" value="1"/>
</dbReference>
<gene>
    <name evidence="6" type="ORF">FC96_GL001073</name>
</gene>
<dbReference type="PANTHER" id="PTHR30419">
    <property type="entry name" value="HTH-TYPE TRANSCRIPTIONAL REGULATOR YBHD"/>
    <property type="match status" value="1"/>
</dbReference>
<dbReference type="SUPFAM" id="SSF53850">
    <property type="entry name" value="Periplasmic binding protein-like II"/>
    <property type="match status" value="1"/>
</dbReference>
<dbReference type="PATRIC" id="fig|1302272.5.peg.1079"/>
<comment type="similarity">
    <text evidence="1">Belongs to the LysR transcriptional regulatory family.</text>
</comment>
<evidence type="ECO:0000259" key="5">
    <source>
        <dbReference type="PROSITE" id="PS50931"/>
    </source>
</evidence>
<dbReference type="Gene3D" id="3.40.190.10">
    <property type="entry name" value="Periplasmic binding protein-like II"/>
    <property type="match status" value="2"/>
</dbReference>
<dbReference type="OrthoDB" id="9803735at2"/>
<evidence type="ECO:0000313" key="6">
    <source>
        <dbReference type="EMBL" id="KRK48754.1"/>
    </source>
</evidence>
<keyword evidence="4" id="KW-0804">Transcription</keyword>
<sequence length="294" mass="32793">MELRLLRYFYTIAEELNISRAAEILHITQPTLSRQLRELEIELDTQLVDRTGRTLALTEAGHFLKSRAAEILTLTDATTEEFMDRKKNLFSGHVVIGCVEADNSDTLAMLLEDFVNDYPRVTFEIFSATSDLIIERLDRGLLDMAILLEPVNTAKYKTLALPRTETWGLLVGSDSYQASQEVITPEMLPGLPLMLSARPEVCQMLLDWAAVPAEKLNVVGNFNLSFNVIPLVAHDVAAALMIEGAVTGRTGDETVFVPLAPKMATECVLAWRRERPLSPVAAELIQYFKDAFGH</sequence>
<dbReference type="PROSITE" id="PS50931">
    <property type="entry name" value="HTH_LYSR"/>
    <property type="match status" value="1"/>
</dbReference>
<keyword evidence="7" id="KW-1185">Reference proteome</keyword>
<keyword evidence="2" id="KW-0805">Transcription regulation</keyword>
<accession>A0A0R1HZ09</accession>
<dbReference type="STRING" id="1302272.FC96_GL001073"/>
<dbReference type="FunFam" id="1.10.10.10:FF:000001">
    <property type="entry name" value="LysR family transcriptional regulator"/>
    <property type="match status" value="1"/>
</dbReference>
<dbReference type="PRINTS" id="PR00039">
    <property type="entry name" value="HTHLYSR"/>
</dbReference>
<organism evidence="6 7">
    <name type="scientific">Secundilactobacillus kimchicus JCM 15530</name>
    <dbReference type="NCBI Taxonomy" id="1302272"/>
    <lineage>
        <taxon>Bacteria</taxon>
        <taxon>Bacillati</taxon>
        <taxon>Bacillota</taxon>
        <taxon>Bacilli</taxon>
        <taxon>Lactobacillales</taxon>
        <taxon>Lactobacillaceae</taxon>
        <taxon>Secundilactobacillus</taxon>
    </lineage>
</organism>
<dbReference type="InterPro" id="IPR005119">
    <property type="entry name" value="LysR_subst-bd"/>
</dbReference>
<dbReference type="Pfam" id="PF03466">
    <property type="entry name" value="LysR_substrate"/>
    <property type="match status" value="1"/>
</dbReference>
<evidence type="ECO:0000256" key="1">
    <source>
        <dbReference type="ARBA" id="ARBA00009437"/>
    </source>
</evidence>
<dbReference type="InterPro" id="IPR000847">
    <property type="entry name" value="LysR_HTH_N"/>
</dbReference>
<dbReference type="Gene3D" id="1.10.10.10">
    <property type="entry name" value="Winged helix-like DNA-binding domain superfamily/Winged helix DNA-binding domain"/>
    <property type="match status" value="1"/>
</dbReference>
<dbReference type="GO" id="GO:0003677">
    <property type="term" value="F:DNA binding"/>
    <property type="evidence" value="ECO:0007669"/>
    <property type="project" value="UniProtKB-KW"/>
</dbReference>
<evidence type="ECO:0000313" key="7">
    <source>
        <dbReference type="Proteomes" id="UP000050911"/>
    </source>
</evidence>
<reference evidence="6 7" key="1">
    <citation type="journal article" date="2015" name="Genome Announc.">
        <title>Expanding the biotechnology potential of lactobacilli through comparative genomics of 213 strains and associated genera.</title>
        <authorList>
            <person name="Sun Z."/>
            <person name="Harris H.M."/>
            <person name="McCann A."/>
            <person name="Guo C."/>
            <person name="Argimon S."/>
            <person name="Zhang W."/>
            <person name="Yang X."/>
            <person name="Jeffery I.B."/>
            <person name="Cooney J.C."/>
            <person name="Kagawa T.F."/>
            <person name="Liu W."/>
            <person name="Song Y."/>
            <person name="Salvetti E."/>
            <person name="Wrobel A."/>
            <person name="Rasinkangas P."/>
            <person name="Parkhill J."/>
            <person name="Rea M.C."/>
            <person name="O'Sullivan O."/>
            <person name="Ritari J."/>
            <person name="Douillard F.P."/>
            <person name="Paul Ross R."/>
            <person name="Yang R."/>
            <person name="Briner A.E."/>
            <person name="Felis G.E."/>
            <person name="de Vos W.M."/>
            <person name="Barrangou R."/>
            <person name="Klaenhammer T.R."/>
            <person name="Caufield P.W."/>
            <person name="Cui Y."/>
            <person name="Zhang H."/>
            <person name="O'Toole P.W."/>
        </authorList>
    </citation>
    <scope>NUCLEOTIDE SEQUENCE [LARGE SCALE GENOMIC DNA]</scope>
    <source>
        <strain evidence="6 7">JCM 15530</strain>
    </source>
</reference>
<dbReference type="Pfam" id="PF00126">
    <property type="entry name" value="HTH_1"/>
    <property type="match status" value="1"/>
</dbReference>
<dbReference type="EMBL" id="AZCX01000002">
    <property type="protein sequence ID" value="KRK48754.1"/>
    <property type="molecule type" value="Genomic_DNA"/>
</dbReference>
<dbReference type="AlphaFoldDB" id="A0A0R1HZ09"/>
<evidence type="ECO:0000256" key="3">
    <source>
        <dbReference type="ARBA" id="ARBA00023125"/>
    </source>
</evidence>
<protein>
    <submittedName>
        <fullName evidence="6">LysR family transcriptional regulator</fullName>
    </submittedName>
</protein>
<dbReference type="GO" id="GO:0005829">
    <property type="term" value="C:cytosol"/>
    <property type="evidence" value="ECO:0007669"/>
    <property type="project" value="TreeGrafter"/>
</dbReference>
<dbReference type="RefSeq" id="WP_056941978.1">
    <property type="nucleotide sequence ID" value="NZ_AZCX01000002.1"/>
</dbReference>
<keyword evidence="3" id="KW-0238">DNA-binding</keyword>
<name>A0A0R1HZ09_9LACO</name>
<feature type="domain" description="HTH lysR-type" evidence="5">
    <location>
        <begin position="1"/>
        <end position="58"/>
    </location>
</feature>
<dbReference type="InterPro" id="IPR036390">
    <property type="entry name" value="WH_DNA-bd_sf"/>
</dbReference>
<evidence type="ECO:0000256" key="2">
    <source>
        <dbReference type="ARBA" id="ARBA00023015"/>
    </source>
</evidence>
<dbReference type="GO" id="GO:0003700">
    <property type="term" value="F:DNA-binding transcription factor activity"/>
    <property type="evidence" value="ECO:0007669"/>
    <property type="project" value="InterPro"/>
</dbReference>